<dbReference type="Proteomes" id="UP001212821">
    <property type="component" value="Chromosome"/>
</dbReference>
<dbReference type="Pfam" id="PF13977">
    <property type="entry name" value="TetR_C_6"/>
    <property type="match status" value="1"/>
</dbReference>
<keyword evidence="2" id="KW-0805">Transcription regulation</keyword>
<dbReference type="InterPro" id="IPR001647">
    <property type="entry name" value="HTH_TetR"/>
</dbReference>
<keyword evidence="8" id="KW-1185">Reference proteome</keyword>
<sequence length="205" mass="22350">MPKQVDHQERRETIARALWRVVEQRGTTHLTLREVAREAGISLGQLQHYFASRAELLGFAMDLAGEQGARRVGRALAGLGERPHPRAVLRAMLVELLPLHADSRVTSRMSAAYVLEALHDEEVHARARGALLQGRGAVEQVVRQAIADGLIAADRDPVVETDLLLALTGFTTLLELRVVEPDAVLAAVDRHLDGLFAWEAGSAGP</sequence>
<evidence type="ECO:0000256" key="5">
    <source>
        <dbReference type="PROSITE-ProRule" id="PRU00335"/>
    </source>
</evidence>
<feature type="DNA-binding region" description="H-T-H motif" evidence="5">
    <location>
        <begin position="31"/>
        <end position="50"/>
    </location>
</feature>
<dbReference type="InterPro" id="IPR009057">
    <property type="entry name" value="Homeodomain-like_sf"/>
</dbReference>
<dbReference type="InterPro" id="IPR050109">
    <property type="entry name" value="HTH-type_TetR-like_transc_reg"/>
</dbReference>
<protein>
    <submittedName>
        <fullName evidence="7">TetR family transcriptional regulator C-terminal domain-containing protein</fullName>
    </submittedName>
</protein>
<evidence type="ECO:0000313" key="8">
    <source>
        <dbReference type="Proteomes" id="UP001212821"/>
    </source>
</evidence>
<dbReference type="InterPro" id="IPR036271">
    <property type="entry name" value="Tet_transcr_reg_TetR-rel_C_sf"/>
</dbReference>
<dbReference type="EMBL" id="CP115450">
    <property type="protein sequence ID" value="WBP90730.1"/>
    <property type="molecule type" value="Genomic_DNA"/>
</dbReference>
<reference evidence="8" key="1">
    <citation type="submission" date="2022-12" db="EMBL/GenBank/DDBJ databases">
        <authorList>
            <person name="Mo P."/>
        </authorList>
    </citation>
    <scope>NUCLEOTIDE SEQUENCE [LARGE SCALE GENOMIC DNA]</scope>
    <source>
        <strain evidence="8">HUAS 3-15</strain>
    </source>
</reference>
<keyword evidence="4" id="KW-0804">Transcription</keyword>
<keyword evidence="1" id="KW-0678">Repressor</keyword>
<dbReference type="SUPFAM" id="SSF48498">
    <property type="entry name" value="Tetracyclin repressor-like, C-terminal domain"/>
    <property type="match status" value="1"/>
</dbReference>
<dbReference type="PANTHER" id="PTHR30055:SF234">
    <property type="entry name" value="HTH-TYPE TRANSCRIPTIONAL REGULATOR BETI"/>
    <property type="match status" value="1"/>
</dbReference>
<proteinExistence type="predicted"/>
<evidence type="ECO:0000256" key="1">
    <source>
        <dbReference type="ARBA" id="ARBA00022491"/>
    </source>
</evidence>
<evidence type="ECO:0000259" key="6">
    <source>
        <dbReference type="PROSITE" id="PS50977"/>
    </source>
</evidence>
<dbReference type="SUPFAM" id="SSF46689">
    <property type="entry name" value="Homeodomain-like"/>
    <property type="match status" value="1"/>
</dbReference>
<gene>
    <name evidence="7" type="ORF">O1G21_35940</name>
</gene>
<accession>A0ABY7QDF1</accession>
<dbReference type="Pfam" id="PF00440">
    <property type="entry name" value="TetR_N"/>
    <property type="match status" value="1"/>
</dbReference>
<evidence type="ECO:0000256" key="3">
    <source>
        <dbReference type="ARBA" id="ARBA00023125"/>
    </source>
</evidence>
<evidence type="ECO:0000313" key="7">
    <source>
        <dbReference type="EMBL" id="WBP90730.1"/>
    </source>
</evidence>
<dbReference type="Gene3D" id="1.10.357.10">
    <property type="entry name" value="Tetracycline Repressor, domain 2"/>
    <property type="match status" value="1"/>
</dbReference>
<dbReference type="PANTHER" id="PTHR30055">
    <property type="entry name" value="HTH-TYPE TRANSCRIPTIONAL REGULATOR RUTR"/>
    <property type="match status" value="1"/>
</dbReference>
<keyword evidence="3 5" id="KW-0238">DNA-binding</keyword>
<evidence type="ECO:0000256" key="2">
    <source>
        <dbReference type="ARBA" id="ARBA00023015"/>
    </source>
</evidence>
<dbReference type="PROSITE" id="PS50977">
    <property type="entry name" value="HTH_TETR_2"/>
    <property type="match status" value="1"/>
</dbReference>
<dbReference type="RefSeq" id="WP_270149703.1">
    <property type="nucleotide sequence ID" value="NZ_CP115450.1"/>
</dbReference>
<name>A0ABY7QDF1_9ACTN</name>
<dbReference type="InterPro" id="IPR039538">
    <property type="entry name" value="BetI_C"/>
</dbReference>
<feature type="domain" description="HTH tetR-type" evidence="6">
    <location>
        <begin position="8"/>
        <end position="68"/>
    </location>
</feature>
<evidence type="ECO:0000256" key="4">
    <source>
        <dbReference type="ARBA" id="ARBA00023163"/>
    </source>
</evidence>
<organism evidence="7 8">
    <name type="scientific">Kitasatospora cathayae</name>
    <dbReference type="NCBI Taxonomy" id="3004092"/>
    <lineage>
        <taxon>Bacteria</taxon>
        <taxon>Bacillati</taxon>
        <taxon>Actinomycetota</taxon>
        <taxon>Actinomycetes</taxon>
        <taxon>Kitasatosporales</taxon>
        <taxon>Streptomycetaceae</taxon>
        <taxon>Kitasatospora</taxon>
    </lineage>
</organism>